<evidence type="ECO:0000256" key="9">
    <source>
        <dbReference type="SAM" id="Coils"/>
    </source>
</evidence>
<evidence type="ECO:0000259" key="12">
    <source>
        <dbReference type="PROSITE" id="PS50885"/>
    </source>
</evidence>
<dbReference type="Pfam" id="PF00015">
    <property type="entry name" value="MCPsignal"/>
    <property type="match status" value="1"/>
</dbReference>
<feature type="transmembrane region" description="Helical" evidence="10">
    <location>
        <begin position="208"/>
        <end position="226"/>
    </location>
</feature>
<feature type="domain" description="Methyl-accepting transducer" evidence="11">
    <location>
        <begin position="287"/>
        <end position="544"/>
    </location>
</feature>
<dbReference type="EMBL" id="CP043617">
    <property type="protein sequence ID" value="QFR48918.1"/>
    <property type="molecule type" value="Genomic_DNA"/>
</dbReference>
<gene>
    <name evidence="13" type="ORF">FJR48_03955</name>
</gene>
<evidence type="ECO:0000256" key="4">
    <source>
        <dbReference type="ARBA" id="ARBA00022989"/>
    </source>
</evidence>
<dbReference type="InterPro" id="IPR004010">
    <property type="entry name" value="Double_Cache_2"/>
</dbReference>
<comment type="similarity">
    <text evidence="7">Belongs to the methyl-accepting chemotaxis (MCP) protein family.</text>
</comment>
<dbReference type="Pfam" id="PF00672">
    <property type="entry name" value="HAMP"/>
    <property type="match status" value="1"/>
</dbReference>
<evidence type="ECO:0000259" key="11">
    <source>
        <dbReference type="PROSITE" id="PS50111"/>
    </source>
</evidence>
<dbReference type="GO" id="GO:0006935">
    <property type="term" value="P:chemotaxis"/>
    <property type="evidence" value="ECO:0007669"/>
    <property type="project" value="InterPro"/>
</dbReference>
<evidence type="ECO:0000256" key="5">
    <source>
        <dbReference type="ARBA" id="ARBA00023136"/>
    </source>
</evidence>
<evidence type="ECO:0000256" key="10">
    <source>
        <dbReference type="SAM" id="Phobius"/>
    </source>
</evidence>
<proteinExistence type="inferred from homology"/>
<keyword evidence="5 10" id="KW-0472">Membrane</keyword>
<dbReference type="PRINTS" id="PR00260">
    <property type="entry name" value="CHEMTRNSDUCR"/>
</dbReference>
<dbReference type="PANTHER" id="PTHR32089:SF119">
    <property type="entry name" value="METHYL-ACCEPTING CHEMOTAXIS PROTEIN CTPL"/>
    <property type="match status" value="1"/>
</dbReference>
<sequence>MKVKISTKIIHIILATILILSVANLFQAVSNINSITEQRIKEYRVQAYKEESDKLKGYVDIVVKGIEGLSSHTDEEKAKDEALKIVQNIRFGEGGYFWINDTSPKMIMHPIKPQLNGSDLSNVKDPNGVRLFVEMAKVATTKGSGIVKYHWSKPGSDEPQPKISYVAIFKQWGWIIGTGQYIDNIEKKVKVIEDEAADLIAKTVMKTLITSIVLAIIIALIVSFIARKLIVSPIHNILNVTTDLAHGDGDLTQRVNIDSKDELQDVAQNVNEFIEKVQMSVDNAKQTSIENASISKELSVTASTVGENVEKSVDIVSQTTKKASEIQKEIVISVDDAKNSKVEMIEANNSLSEARDEIVSLTTKVQHSAQAEVELAESVETLSRDTEQVKAILEVISDIADQTNLLALNAAIEAARAGEHGRGFAVVADEVRKLAERTQKSLTEINTTISIIVQSTVTASEQMNSNSEAMNELASAAALVEEKINFTTEIVNNATQASDKTVVDFENTSEYLQEIIQGINEINDISISNSRSVEEISIATEHLNKMTETLTEKLEHFKT</sequence>
<evidence type="ECO:0000256" key="1">
    <source>
        <dbReference type="ARBA" id="ARBA00004651"/>
    </source>
</evidence>
<evidence type="ECO:0000256" key="2">
    <source>
        <dbReference type="ARBA" id="ARBA00022475"/>
    </source>
</evidence>
<dbReference type="InterPro" id="IPR004090">
    <property type="entry name" value="Chemotax_Me-accpt_rcpt"/>
</dbReference>
<organism evidence="13 14">
    <name type="scientific">Sulfurimonas lithotrophica</name>
    <dbReference type="NCBI Taxonomy" id="2590022"/>
    <lineage>
        <taxon>Bacteria</taxon>
        <taxon>Pseudomonadati</taxon>
        <taxon>Campylobacterota</taxon>
        <taxon>Epsilonproteobacteria</taxon>
        <taxon>Campylobacterales</taxon>
        <taxon>Sulfurimonadaceae</taxon>
        <taxon>Sulfurimonas</taxon>
    </lineage>
</organism>
<dbReference type="SUPFAM" id="SSF58104">
    <property type="entry name" value="Methyl-accepting chemotaxis protein (MCP) signaling domain"/>
    <property type="match status" value="1"/>
</dbReference>
<dbReference type="Pfam" id="PF08269">
    <property type="entry name" value="dCache_2"/>
    <property type="match status" value="1"/>
</dbReference>
<dbReference type="SMART" id="SM01049">
    <property type="entry name" value="Cache_2"/>
    <property type="match status" value="1"/>
</dbReference>
<evidence type="ECO:0000256" key="6">
    <source>
        <dbReference type="ARBA" id="ARBA00023224"/>
    </source>
</evidence>
<evidence type="ECO:0000313" key="13">
    <source>
        <dbReference type="EMBL" id="QFR48918.1"/>
    </source>
</evidence>
<dbReference type="GO" id="GO:0004888">
    <property type="term" value="F:transmembrane signaling receptor activity"/>
    <property type="evidence" value="ECO:0007669"/>
    <property type="project" value="InterPro"/>
</dbReference>
<keyword evidence="14" id="KW-1185">Reference proteome</keyword>
<dbReference type="InterPro" id="IPR033480">
    <property type="entry name" value="sCache_2"/>
</dbReference>
<feature type="coiled-coil region" evidence="9">
    <location>
        <begin position="337"/>
        <end position="364"/>
    </location>
</feature>
<evidence type="ECO:0000256" key="3">
    <source>
        <dbReference type="ARBA" id="ARBA00022692"/>
    </source>
</evidence>
<dbReference type="Gene3D" id="1.10.287.950">
    <property type="entry name" value="Methyl-accepting chemotaxis protein"/>
    <property type="match status" value="1"/>
</dbReference>
<keyword evidence="2" id="KW-1003">Cell membrane</keyword>
<dbReference type="SMART" id="SM00304">
    <property type="entry name" value="HAMP"/>
    <property type="match status" value="2"/>
</dbReference>
<keyword evidence="6 8" id="KW-0807">Transducer</keyword>
<dbReference type="KEGG" id="sulg:FJR48_03955"/>
<dbReference type="Gene3D" id="3.30.450.20">
    <property type="entry name" value="PAS domain"/>
    <property type="match status" value="1"/>
</dbReference>
<dbReference type="GO" id="GO:0005886">
    <property type="term" value="C:plasma membrane"/>
    <property type="evidence" value="ECO:0007669"/>
    <property type="project" value="UniProtKB-SubCell"/>
</dbReference>
<evidence type="ECO:0000256" key="7">
    <source>
        <dbReference type="ARBA" id="ARBA00029447"/>
    </source>
</evidence>
<name>A0A5P8NZP3_9BACT</name>
<dbReference type="InterPro" id="IPR003660">
    <property type="entry name" value="HAMP_dom"/>
</dbReference>
<dbReference type="RefSeq" id="WP_152306861.1">
    <property type="nucleotide sequence ID" value="NZ_CP043617.1"/>
</dbReference>
<dbReference type="PROSITE" id="PS50885">
    <property type="entry name" value="HAMP"/>
    <property type="match status" value="1"/>
</dbReference>
<feature type="domain" description="HAMP" evidence="12">
    <location>
        <begin position="228"/>
        <end position="282"/>
    </location>
</feature>
<dbReference type="InterPro" id="IPR004089">
    <property type="entry name" value="MCPsignal_dom"/>
</dbReference>
<dbReference type="SMART" id="SM00283">
    <property type="entry name" value="MA"/>
    <property type="match status" value="1"/>
</dbReference>
<evidence type="ECO:0000256" key="8">
    <source>
        <dbReference type="PROSITE-ProRule" id="PRU00284"/>
    </source>
</evidence>
<dbReference type="AlphaFoldDB" id="A0A5P8NZP3"/>
<comment type="subcellular location">
    <subcellularLocation>
        <location evidence="1">Cell membrane</location>
        <topology evidence="1">Multi-pass membrane protein</topology>
    </subcellularLocation>
</comment>
<dbReference type="PANTHER" id="PTHR32089">
    <property type="entry name" value="METHYL-ACCEPTING CHEMOTAXIS PROTEIN MCPB"/>
    <property type="match status" value="1"/>
</dbReference>
<keyword evidence="3 10" id="KW-0812">Transmembrane</keyword>
<dbReference type="Proteomes" id="UP000326944">
    <property type="component" value="Chromosome"/>
</dbReference>
<dbReference type="OrthoDB" id="9776024at2"/>
<accession>A0A5P8NZP3</accession>
<dbReference type="GO" id="GO:0007165">
    <property type="term" value="P:signal transduction"/>
    <property type="evidence" value="ECO:0007669"/>
    <property type="project" value="UniProtKB-KW"/>
</dbReference>
<reference evidence="13 14" key="1">
    <citation type="submission" date="2019-09" db="EMBL/GenBank/DDBJ databases">
        <title>Sulfurimonas gotlandica sp. nov., a chemoautotrophic and psychrotolerant epsilonproteobacterium isolated from a pelagic redoxcline, and an emended description of the genus Sulfurimonas.</title>
        <authorList>
            <person name="Wang S."/>
            <person name="Jiang L."/>
            <person name="Shao S."/>
        </authorList>
    </citation>
    <scope>NUCLEOTIDE SEQUENCE [LARGE SCALE GENOMIC DNA]</scope>
    <source>
        <strain evidence="13 14">GYSZ_1</strain>
    </source>
</reference>
<dbReference type="PROSITE" id="PS50111">
    <property type="entry name" value="CHEMOTAXIS_TRANSDUC_2"/>
    <property type="match status" value="1"/>
</dbReference>
<evidence type="ECO:0000313" key="14">
    <source>
        <dbReference type="Proteomes" id="UP000326944"/>
    </source>
</evidence>
<keyword evidence="4 10" id="KW-1133">Transmembrane helix</keyword>
<dbReference type="CDD" id="cd06225">
    <property type="entry name" value="HAMP"/>
    <property type="match status" value="1"/>
</dbReference>
<protein>
    <submittedName>
        <fullName evidence="13">Methyl-accepting chemotaxis protein</fullName>
    </submittedName>
</protein>
<keyword evidence="9" id="KW-0175">Coiled coil</keyword>